<evidence type="ECO:0000313" key="1">
    <source>
        <dbReference type="EMBL" id="TBW49359.1"/>
    </source>
</evidence>
<name>A0ABY1ZJ55_9GAMM</name>
<proteinExistence type="predicted"/>
<organism evidence="1 2">
    <name type="scientific">Marinobacter halodurans</name>
    <dbReference type="NCBI Taxonomy" id="2528979"/>
    <lineage>
        <taxon>Bacteria</taxon>
        <taxon>Pseudomonadati</taxon>
        <taxon>Pseudomonadota</taxon>
        <taxon>Gammaproteobacteria</taxon>
        <taxon>Pseudomonadales</taxon>
        <taxon>Marinobacteraceae</taxon>
        <taxon>Marinobacter</taxon>
    </lineage>
</organism>
<evidence type="ECO:0008006" key="3">
    <source>
        <dbReference type="Google" id="ProtNLM"/>
    </source>
</evidence>
<accession>A0ABY1ZJ55</accession>
<sequence length="178" mass="19454">MFLVNSDTVTIHTLGPAGTNCEKAGYFWLENKGLKGDVKLYDTLEIAITEVKKKPNDVLLGCAVYPELHHLVFENLKDMEIQDSFIIPTYNMVLAASSPDLAFDASTVIATHPAPAHLAKKYGHSVKIVNSNSQAAWSCVHNEADACITTLKAAMENDLTVVCDFGEVPMCFTIHANK</sequence>
<gene>
    <name evidence="1" type="ORF">EZI54_19725</name>
</gene>
<reference evidence="1 2" key="1">
    <citation type="submission" date="2019-02" db="EMBL/GenBank/DDBJ databases">
        <title>Marinobacter halodurans sp. nov., a marine bacterium isolated from sea tidal flat.</title>
        <authorList>
            <person name="Yoo Y."/>
            <person name="Lee D.W."/>
            <person name="Kim B.S."/>
            <person name="Kim J.-J."/>
        </authorList>
    </citation>
    <scope>NUCLEOTIDE SEQUENCE [LARGE SCALE GENOMIC DNA]</scope>
    <source>
        <strain evidence="1 2">YJ-S3-2</strain>
    </source>
</reference>
<protein>
    <recommendedName>
        <fullName evidence="3">Prephenate dehydratase</fullName>
    </recommendedName>
</protein>
<dbReference type="EMBL" id="SJDL01000041">
    <property type="protein sequence ID" value="TBW49359.1"/>
    <property type="molecule type" value="Genomic_DNA"/>
</dbReference>
<dbReference type="Proteomes" id="UP000313645">
    <property type="component" value="Unassembled WGS sequence"/>
</dbReference>
<keyword evidence="2" id="KW-1185">Reference proteome</keyword>
<evidence type="ECO:0000313" key="2">
    <source>
        <dbReference type="Proteomes" id="UP000313645"/>
    </source>
</evidence>
<comment type="caution">
    <text evidence="1">The sequence shown here is derived from an EMBL/GenBank/DDBJ whole genome shotgun (WGS) entry which is preliminary data.</text>
</comment>